<keyword evidence="2" id="KW-1185">Reference proteome</keyword>
<dbReference type="Proteomes" id="UP000193144">
    <property type="component" value="Unassembled WGS sequence"/>
</dbReference>
<dbReference type="SUPFAM" id="SSF52540">
    <property type="entry name" value="P-loop containing nucleoside triphosphate hydrolases"/>
    <property type="match status" value="1"/>
</dbReference>
<dbReference type="OrthoDB" id="10251412at2759"/>
<gene>
    <name evidence="1" type="ORF">BCR34DRAFT_499675</name>
</gene>
<dbReference type="EMBL" id="MCFA01000327">
    <property type="protein sequence ID" value="ORX93819.1"/>
    <property type="molecule type" value="Genomic_DNA"/>
</dbReference>
<sequence length="66" mass="7335">VSLNSPATKKVSLLTLLNVLDSLTLSKGRLLIIITNYIKRLDLALVRPSCVDLKLELYLANKDIIN</sequence>
<protein>
    <recommendedName>
        <fullName evidence="3">ATPase AAA-type core domain-containing protein</fullName>
    </recommendedName>
</protein>
<dbReference type="Gene3D" id="3.40.50.300">
    <property type="entry name" value="P-loop containing nucleotide triphosphate hydrolases"/>
    <property type="match status" value="1"/>
</dbReference>
<reference evidence="1 2" key="1">
    <citation type="submission" date="2016-07" db="EMBL/GenBank/DDBJ databases">
        <title>Pervasive Adenine N6-methylation of Active Genes in Fungi.</title>
        <authorList>
            <consortium name="DOE Joint Genome Institute"/>
            <person name="Mondo S.J."/>
            <person name="Dannebaum R.O."/>
            <person name="Kuo R.C."/>
            <person name="Labutti K."/>
            <person name="Haridas S."/>
            <person name="Kuo A."/>
            <person name="Salamov A."/>
            <person name="Ahrendt S.R."/>
            <person name="Lipzen A."/>
            <person name="Sullivan W."/>
            <person name="Andreopoulos W.B."/>
            <person name="Clum A."/>
            <person name="Lindquist E."/>
            <person name="Daum C."/>
            <person name="Ramamoorthy G.K."/>
            <person name="Gryganskyi A."/>
            <person name="Culley D."/>
            <person name="Magnuson J.K."/>
            <person name="James T.Y."/>
            <person name="O'Malley M.A."/>
            <person name="Stajich J.E."/>
            <person name="Spatafora J.W."/>
            <person name="Visel A."/>
            <person name="Grigoriev I.V."/>
        </authorList>
    </citation>
    <scope>NUCLEOTIDE SEQUENCE [LARGE SCALE GENOMIC DNA]</scope>
    <source>
        <strain evidence="1 2">CBS 115471</strain>
    </source>
</reference>
<proteinExistence type="predicted"/>
<evidence type="ECO:0000313" key="2">
    <source>
        <dbReference type="Proteomes" id="UP000193144"/>
    </source>
</evidence>
<name>A0A1Y1Y773_9PLEO</name>
<evidence type="ECO:0000313" key="1">
    <source>
        <dbReference type="EMBL" id="ORX93819.1"/>
    </source>
</evidence>
<accession>A0A1Y1Y773</accession>
<comment type="caution">
    <text evidence="1">The sequence shown here is derived from an EMBL/GenBank/DDBJ whole genome shotgun (WGS) entry which is preliminary data.</text>
</comment>
<evidence type="ECO:0008006" key="3">
    <source>
        <dbReference type="Google" id="ProtNLM"/>
    </source>
</evidence>
<dbReference type="AlphaFoldDB" id="A0A1Y1Y773"/>
<feature type="non-terminal residue" evidence="1">
    <location>
        <position position="1"/>
    </location>
</feature>
<dbReference type="InterPro" id="IPR027417">
    <property type="entry name" value="P-loop_NTPase"/>
</dbReference>
<organism evidence="1 2">
    <name type="scientific">Clohesyomyces aquaticus</name>
    <dbReference type="NCBI Taxonomy" id="1231657"/>
    <lineage>
        <taxon>Eukaryota</taxon>
        <taxon>Fungi</taxon>
        <taxon>Dikarya</taxon>
        <taxon>Ascomycota</taxon>
        <taxon>Pezizomycotina</taxon>
        <taxon>Dothideomycetes</taxon>
        <taxon>Pleosporomycetidae</taxon>
        <taxon>Pleosporales</taxon>
        <taxon>Lindgomycetaceae</taxon>
        <taxon>Clohesyomyces</taxon>
    </lineage>
</organism>